<dbReference type="PANTHER" id="PTHR42648">
    <property type="entry name" value="TRANSPOSASE, PUTATIVE-RELATED"/>
    <property type="match status" value="1"/>
</dbReference>
<evidence type="ECO:0000256" key="1">
    <source>
        <dbReference type="ARBA" id="ARBA00022670"/>
    </source>
</evidence>
<dbReference type="SUPFAM" id="SSF53098">
    <property type="entry name" value="Ribonuclease H-like"/>
    <property type="match status" value="1"/>
</dbReference>
<dbReference type="AlphaFoldDB" id="A0A8T3BYT0"/>
<dbReference type="InterPro" id="IPR039537">
    <property type="entry name" value="Retrotran_Ty1/copia-like"/>
</dbReference>
<reference evidence="6" key="1">
    <citation type="journal article" date="2022" name="Front. Genet.">
        <title>Chromosome-Scale Assembly of the Dendrobium nobile Genome Provides Insights Into the Molecular Mechanism of the Biosynthesis of the Medicinal Active Ingredient of Dendrobium.</title>
        <authorList>
            <person name="Xu Q."/>
            <person name="Niu S.-C."/>
            <person name="Li K.-L."/>
            <person name="Zheng P.-J."/>
            <person name="Zhang X.-J."/>
            <person name="Jia Y."/>
            <person name="Liu Y."/>
            <person name="Niu Y.-X."/>
            <person name="Yu L.-H."/>
            <person name="Chen D.-F."/>
            <person name="Zhang G.-Q."/>
        </authorList>
    </citation>
    <scope>NUCLEOTIDE SEQUENCE</scope>
    <source>
        <tissue evidence="6">Leaf</tissue>
    </source>
</reference>
<dbReference type="EMBL" id="JAGYWB010000004">
    <property type="protein sequence ID" value="KAI0524419.1"/>
    <property type="molecule type" value="Genomic_DNA"/>
</dbReference>
<dbReference type="InterPro" id="IPR043502">
    <property type="entry name" value="DNA/RNA_pol_sf"/>
</dbReference>
<dbReference type="GO" id="GO:0006508">
    <property type="term" value="P:proteolysis"/>
    <property type="evidence" value="ECO:0007669"/>
    <property type="project" value="UniProtKB-KW"/>
</dbReference>
<dbReference type="GO" id="GO:0015074">
    <property type="term" value="P:DNA integration"/>
    <property type="evidence" value="ECO:0007669"/>
    <property type="project" value="InterPro"/>
</dbReference>
<dbReference type="CDD" id="cd09272">
    <property type="entry name" value="RNase_HI_RT_Ty1"/>
    <property type="match status" value="1"/>
</dbReference>
<name>A0A8T3BYT0_DENNO</name>
<dbReference type="InterPro" id="IPR001584">
    <property type="entry name" value="Integrase_cat-core"/>
</dbReference>
<dbReference type="Pfam" id="PF00665">
    <property type="entry name" value="rve"/>
    <property type="match status" value="1"/>
</dbReference>
<dbReference type="InterPro" id="IPR012337">
    <property type="entry name" value="RNaseH-like_sf"/>
</dbReference>
<protein>
    <recommendedName>
        <fullName evidence="5">Integrase catalytic domain-containing protein</fullName>
    </recommendedName>
</protein>
<dbReference type="PROSITE" id="PS50994">
    <property type="entry name" value="INTEGRASE"/>
    <property type="match status" value="1"/>
</dbReference>
<evidence type="ECO:0000313" key="7">
    <source>
        <dbReference type="Proteomes" id="UP000829196"/>
    </source>
</evidence>
<dbReference type="InterPro" id="IPR036397">
    <property type="entry name" value="RNaseH_sf"/>
</dbReference>
<dbReference type="Pfam" id="PF25597">
    <property type="entry name" value="SH3_retrovirus"/>
    <property type="match status" value="1"/>
</dbReference>
<keyword evidence="1" id="KW-0645">Protease</keyword>
<accession>A0A8T3BYT0</accession>
<dbReference type="GO" id="GO:0003676">
    <property type="term" value="F:nucleic acid binding"/>
    <property type="evidence" value="ECO:0007669"/>
    <property type="project" value="InterPro"/>
</dbReference>
<organism evidence="6 7">
    <name type="scientific">Dendrobium nobile</name>
    <name type="common">Orchid</name>
    <dbReference type="NCBI Taxonomy" id="94219"/>
    <lineage>
        <taxon>Eukaryota</taxon>
        <taxon>Viridiplantae</taxon>
        <taxon>Streptophyta</taxon>
        <taxon>Embryophyta</taxon>
        <taxon>Tracheophyta</taxon>
        <taxon>Spermatophyta</taxon>
        <taxon>Magnoliopsida</taxon>
        <taxon>Liliopsida</taxon>
        <taxon>Asparagales</taxon>
        <taxon>Orchidaceae</taxon>
        <taxon>Epidendroideae</taxon>
        <taxon>Malaxideae</taxon>
        <taxon>Dendrobiinae</taxon>
        <taxon>Dendrobium</taxon>
    </lineage>
</organism>
<keyword evidence="2" id="KW-0479">Metal-binding</keyword>
<dbReference type="InterPro" id="IPR013103">
    <property type="entry name" value="RVT_2"/>
</dbReference>
<keyword evidence="3" id="KW-0064">Aspartyl protease</keyword>
<evidence type="ECO:0000256" key="3">
    <source>
        <dbReference type="ARBA" id="ARBA00022750"/>
    </source>
</evidence>
<keyword evidence="7" id="KW-1185">Reference proteome</keyword>
<dbReference type="Gene3D" id="3.30.420.10">
    <property type="entry name" value="Ribonuclease H-like superfamily/Ribonuclease H"/>
    <property type="match status" value="1"/>
</dbReference>
<sequence length="740" mass="83704">MWYLDSGCSRHMTGDASQFVVLESRTGGKVTLGDNTTRKVVGAASVNSMTKSSSCNSLRIHALRLCHASMKTLRKVTQKDLIRGVPKLKFTKDHLCDACQLEKKVHSTFHPIKDISTSRPLEVLHMDLFGPISTASLGGKVYCFVIVNDYSRFTWTRFLSHKNESFEEFKTFSTLIQKNLGCEILTIHSDHGEEFENERFGDFCEDKGISHNFSAPRTTQQNGVAERKNRTLVEAARAMLAEYSLPKYFWAEAVNTACYVLNRVNVRANLEKTPYEILKGRTPNLSHLHVFGCKVFIHNNGKSHLGKFDPKFDGVFLGYSSVGKSFRVFNKRTLMVEETTHVVFDESDSKKHGVEDDDVGEITSGVENLGQGSEHLSNGGVEGVTQGVENFVERGEPSHTLPRDWRYSTSHPKDLILRDPSSGVKTRHGLRKEVNHSAFISMTKPTTINQALSDEFWILAMQEELNQFVRNDVWELVERPKGQSVVGTKWVFKNKVNDSGVVSAFLNGEIKEYVFVEQPPGFEGSQFPNHVFKLKKALYGLKQAPRAWYERLSTFLLEREFFKGSVDTTLFLRRVGDDLLIIQIYVDNILFGSSNKKLYEKFSKIMSREFEMSLMGELSYFLGFSIKQLEDGTFLNQTKYIKDILKKYEMNKAKPINTPMTSSAPLDKDPSGCKVDRKSTSGTCQFIGQSLISWSSRKQNSVALSTTEAEYIALKSCVAQVLWLKQQMNPSGCSFIEIRS</sequence>
<gene>
    <name evidence="6" type="ORF">KFK09_003787</name>
</gene>
<evidence type="ECO:0000259" key="5">
    <source>
        <dbReference type="PROSITE" id="PS50994"/>
    </source>
</evidence>
<dbReference type="GO" id="GO:0046872">
    <property type="term" value="F:metal ion binding"/>
    <property type="evidence" value="ECO:0007669"/>
    <property type="project" value="UniProtKB-KW"/>
</dbReference>
<dbReference type="InterPro" id="IPR057670">
    <property type="entry name" value="SH3_retrovirus"/>
</dbReference>
<dbReference type="Pfam" id="PF07727">
    <property type="entry name" value="RVT_2"/>
    <property type="match status" value="1"/>
</dbReference>
<dbReference type="OrthoDB" id="1921865at2759"/>
<keyword evidence="4" id="KW-0378">Hydrolase</keyword>
<dbReference type="SUPFAM" id="SSF56672">
    <property type="entry name" value="DNA/RNA polymerases"/>
    <property type="match status" value="1"/>
</dbReference>
<dbReference type="GO" id="GO:0004190">
    <property type="term" value="F:aspartic-type endopeptidase activity"/>
    <property type="evidence" value="ECO:0007669"/>
    <property type="project" value="UniProtKB-KW"/>
</dbReference>
<proteinExistence type="predicted"/>
<evidence type="ECO:0000313" key="6">
    <source>
        <dbReference type="EMBL" id="KAI0524419.1"/>
    </source>
</evidence>
<evidence type="ECO:0000256" key="2">
    <source>
        <dbReference type="ARBA" id="ARBA00022723"/>
    </source>
</evidence>
<dbReference type="PANTHER" id="PTHR42648:SF32">
    <property type="entry name" value="RIBONUCLEASE H-LIKE DOMAIN, GAG-PRE-INTEGRASE DOMAIN PROTEIN-RELATED"/>
    <property type="match status" value="1"/>
</dbReference>
<evidence type="ECO:0000256" key="4">
    <source>
        <dbReference type="ARBA" id="ARBA00022801"/>
    </source>
</evidence>
<dbReference type="Pfam" id="PF22936">
    <property type="entry name" value="Pol_BBD"/>
    <property type="match status" value="1"/>
</dbReference>
<dbReference type="InterPro" id="IPR054722">
    <property type="entry name" value="PolX-like_BBD"/>
</dbReference>
<comment type="caution">
    <text evidence="6">The sequence shown here is derived from an EMBL/GenBank/DDBJ whole genome shotgun (WGS) entry which is preliminary data.</text>
</comment>
<feature type="domain" description="Integrase catalytic" evidence="5">
    <location>
        <begin position="116"/>
        <end position="282"/>
    </location>
</feature>
<dbReference type="Proteomes" id="UP000829196">
    <property type="component" value="Unassembled WGS sequence"/>
</dbReference>